<organism evidence="5 6">
    <name type="scientific">Jiangella ureilytica</name>
    <dbReference type="NCBI Taxonomy" id="2530374"/>
    <lineage>
        <taxon>Bacteria</taxon>
        <taxon>Bacillati</taxon>
        <taxon>Actinomycetota</taxon>
        <taxon>Actinomycetes</taxon>
        <taxon>Jiangellales</taxon>
        <taxon>Jiangellaceae</taxon>
        <taxon>Jiangella</taxon>
    </lineage>
</organism>
<feature type="region of interest" description="Disordered" evidence="3">
    <location>
        <begin position="210"/>
        <end position="239"/>
    </location>
</feature>
<dbReference type="GO" id="GO:0003841">
    <property type="term" value="F:1-acylglycerol-3-phosphate O-acyltransferase activity"/>
    <property type="evidence" value="ECO:0007669"/>
    <property type="project" value="TreeGrafter"/>
</dbReference>
<proteinExistence type="predicted"/>
<dbReference type="PANTHER" id="PTHR10434">
    <property type="entry name" value="1-ACYL-SN-GLYCEROL-3-PHOSPHATE ACYLTRANSFERASE"/>
    <property type="match status" value="1"/>
</dbReference>
<dbReference type="Pfam" id="PF01553">
    <property type="entry name" value="Acyltransferase"/>
    <property type="match status" value="1"/>
</dbReference>
<evidence type="ECO:0000313" key="6">
    <source>
        <dbReference type="Proteomes" id="UP000295621"/>
    </source>
</evidence>
<evidence type="ECO:0000256" key="2">
    <source>
        <dbReference type="ARBA" id="ARBA00023315"/>
    </source>
</evidence>
<keyword evidence="6" id="KW-1185">Reference proteome</keyword>
<dbReference type="EMBL" id="SMKL01000001">
    <property type="protein sequence ID" value="TDC57061.1"/>
    <property type="molecule type" value="Genomic_DNA"/>
</dbReference>
<dbReference type="CDD" id="cd07989">
    <property type="entry name" value="LPLAT_AGPAT-like"/>
    <property type="match status" value="1"/>
</dbReference>
<accession>A0A4R4S3D7</accession>
<reference evidence="5 6" key="1">
    <citation type="submission" date="2019-02" db="EMBL/GenBank/DDBJ databases">
        <title>Draft genome sequences of novel Actinobacteria.</title>
        <authorList>
            <person name="Sahin N."/>
            <person name="Ay H."/>
            <person name="Saygin H."/>
        </authorList>
    </citation>
    <scope>NUCLEOTIDE SEQUENCE [LARGE SCALE GENOMIC DNA]</scope>
    <source>
        <strain evidence="5 6">KC603</strain>
    </source>
</reference>
<comment type="caution">
    <text evidence="5">The sequence shown here is derived from an EMBL/GenBank/DDBJ whole genome shotgun (WGS) entry which is preliminary data.</text>
</comment>
<evidence type="ECO:0000256" key="1">
    <source>
        <dbReference type="ARBA" id="ARBA00022679"/>
    </source>
</evidence>
<sequence>MAFTRQNWRGGEHIPPPGTGVVVAGNHISHFDPLSFAHFLWDNGRATRYLAKSGVFRVPVFGRLITAAGQIPVYRESRDASQAYRAAVAAVRSGELVAIYPEGTISRDPGLWPMVGKTGAARVALETGCDVIPVAQWGANHVLPPYSKRIRLLPRKTMYVTAGPPVDLDDLRDKPVDGVALRVATDRIMAAITAQLAEIRGEIAPVERFDPKAVGLPPVGDPKQQPTGQQPEQQPEEQP</sequence>
<dbReference type="SMART" id="SM00563">
    <property type="entry name" value="PlsC"/>
    <property type="match status" value="1"/>
</dbReference>
<dbReference type="Proteomes" id="UP000295621">
    <property type="component" value="Unassembled WGS sequence"/>
</dbReference>
<keyword evidence="2 5" id="KW-0012">Acyltransferase</keyword>
<evidence type="ECO:0000313" key="5">
    <source>
        <dbReference type="EMBL" id="TDC57061.1"/>
    </source>
</evidence>
<dbReference type="GO" id="GO:0005886">
    <property type="term" value="C:plasma membrane"/>
    <property type="evidence" value="ECO:0007669"/>
    <property type="project" value="TreeGrafter"/>
</dbReference>
<feature type="compositionally biased region" description="Low complexity" evidence="3">
    <location>
        <begin position="222"/>
        <end position="233"/>
    </location>
</feature>
<gene>
    <name evidence="5" type="ORF">E1212_00045</name>
</gene>
<feature type="domain" description="Phospholipid/glycerol acyltransferase" evidence="4">
    <location>
        <begin position="21"/>
        <end position="139"/>
    </location>
</feature>
<dbReference type="GO" id="GO:0006654">
    <property type="term" value="P:phosphatidic acid biosynthetic process"/>
    <property type="evidence" value="ECO:0007669"/>
    <property type="project" value="TreeGrafter"/>
</dbReference>
<evidence type="ECO:0000259" key="4">
    <source>
        <dbReference type="SMART" id="SM00563"/>
    </source>
</evidence>
<dbReference type="PANTHER" id="PTHR10434:SF55">
    <property type="entry name" value="POSSIBLE ACYLTRANSFERASE"/>
    <property type="match status" value="1"/>
</dbReference>
<dbReference type="SUPFAM" id="SSF69593">
    <property type="entry name" value="Glycerol-3-phosphate (1)-acyltransferase"/>
    <property type="match status" value="1"/>
</dbReference>
<dbReference type="OrthoDB" id="9806008at2"/>
<name>A0A4R4S3D7_9ACTN</name>
<dbReference type="AlphaFoldDB" id="A0A4R4S3D7"/>
<keyword evidence="1 5" id="KW-0808">Transferase</keyword>
<evidence type="ECO:0000256" key="3">
    <source>
        <dbReference type="SAM" id="MobiDB-lite"/>
    </source>
</evidence>
<protein>
    <submittedName>
        <fullName evidence="5">1-acyl-sn-glycerol-3-phosphate acyltransferase</fullName>
    </submittedName>
</protein>
<dbReference type="InterPro" id="IPR002123">
    <property type="entry name" value="Plipid/glycerol_acylTrfase"/>
</dbReference>